<dbReference type="GeneID" id="27309747"/>
<evidence type="ECO:0000256" key="1">
    <source>
        <dbReference type="SAM" id="MobiDB-lite"/>
    </source>
</evidence>
<accession>A0A0D2B9D1</accession>
<dbReference type="InParanoid" id="A0A0D2B9D1"/>
<dbReference type="RefSeq" id="XP_016217728.1">
    <property type="nucleotide sequence ID" value="XM_016354716.1"/>
</dbReference>
<organism evidence="2 3">
    <name type="scientific">Verruconis gallopava</name>
    <dbReference type="NCBI Taxonomy" id="253628"/>
    <lineage>
        <taxon>Eukaryota</taxon>
        <taxon>Fungi</taxon>
        <taxon>Dikarya</taxon>
        <taxon>Ascomycota</taxon>
        <taxon>Pezizomycotina</taxon>
        <taxon>Dothideomycetes</taxon>
        <taxon>Pleosporomycetidae</taxon>
        <taxon>Venturiales</taxon>
        <taxon>Sympoventuriaceae</taxon>
        <taxon>Verruconis</taxon>
    </lineage>
</organism>
<gene>
    <name evidence="2" type="ORF">PV09_01774</name>
</gene>
<protein>
    <submittedName>
        <fullName evidence="2">Uncharacterized protein</fullName>
    </submittedName>
</protein>
<dbReference type="VEuPathDB" id="FungiDB:PV09_01774"/>
<evidence type="ECO:0000313" key="2">
    <source>
        <dbReference type="EMBL" id="KIW07859.1"/>
    </source>
</evidence>
<name>A0A0D2B9D1_9PEZI</name>
<dbReference type="HOGENOM" id="CLU_1548811_0_0_1"/>
<sequence>MSLIDKISVTSKRLARVQVGTSAKTTYTELCSEPVPMVCSSLQEPSTVLTANLTKTYHWCYVPDTLEHNYCGDGWIVKIPGTWAASRGIDGRPTAIELDADGATISTPSANIAIPSTTSTALNNQNPSPPSSILMPTQQSMSSPKWYGSASKSTEHPYGRNEHIFILNRFDDV</sequence>
<dbReference type="Proteomes" id="UP000053259">
    <property type="component" value="Unassembled WGS sequence"/>
</dbReference>
<dbReference type="EMBL" id="KN847532">
    <property type="protein sequence ID" value="KIW07859.1"/>
    <property type="molecule type" value="Genomic_DNA"/>
</dbReference>
<reference evidence="2 3" key="1">
    <citation type="submission" date="2015-01" db="EMBL/GenBank/DDBJ databases">
        <title>The Genome Sequence of Ochroconis gallopava CBS43764.</title>
        <authorList>
            <consortium name="The Broad Institute Genomics Platform"/>
            <person name="Cuomo C."/>
            <person name="de Hoog S."/>
            <person name="Gorbushina A."/>
            <person name="Stielow B."/>
            <person name="Teixiera M."/>
            <person name="Abouelleil A."/>
            <person name="Chapman S.B."/>
            <person name="Priest M."/>
            <person name="Young S.K."/>
            <person name="Wortman J."/>
            <person name="Nusbaum C."/>
            <person name="Birren B."/>
        </authorList>
    </citation>
    <scope>NUCLEOTIDE SEQUENCE [LARGE SCALE GENOMIC DNA]</scope>
    <source>
        <strain evidence="2 3">CBS 43764</strain>
    </source>
</reference>
<proteinExistence type="predicted"/>
<dbReference type="AlphaFoldDB" id="A0A0D2B9D1"/>
<feature type="region of interest" description="Disordered" evidence="1">
    <location>
        <begin position="119"/>
        <end position="138"/>
    </location>
</feature>
<keyword evidence="3" id="KW-1185">Reference proteome</keyword>
<evidence type="ECO:0000313" key="3">
    <source>
        <dbReference type="Proteomes" id="UP000053259"/>
    </source>
</evidence>